<dbReference type="EMBL" id="CH473994">
    <property type="protein sequence ID" value="EDL93816.1"/>
    <property type="molecule type" value="Genomic_DNA"/>
</dbReference>
<gene>
    <name evidence="1" type="ORF">rCG_57322</name>
</gene>
<name>A6JPE4_RAT</name>
<organism evidence="1 2">
    <name type="scientific">Rattus norvegicus</name>
    <name type="common">Rat</name>
    <dbReference type="NCBI Taxonomy" id="10116"/>
    <lineage>
        <taxon>Eukaryota</taxon>
        <taxon>Metazoa</taxon>
        <taxon>Chordata</taxon>
        <taxon>Craniata</taxon>
        <taxon>Vertebrata</taxon>
        <taxon>Euteleostomi</taxon>
        <taxon>Mammalia</taxon>
        <taxon>Eutheria</taxon>
        <taxon>Euarchontoglires</taxon>
        <taxon>Glires</taxon>
        <taxon>Rodentia</taxon>
        <taxon>Myomorpha</taxon>
        <taxon>Muroidea</taxon>
        <taxon>Muridae</taxon>
        <taxon>Murinae</taxon>
        <taxon>Rattus</taxon>
    </lineage>
</organism>
<feature type="non-terminal residue" evidence="1">
    <location>
        <position position="32"/>
    </location>
</feature>
<protein>
    <submittedName>
        <fullName evidence="1">RCG57322</fullName>
    </submittedName>
</protein>
<dbReference type="AlphaFoldDB" id="A6JPE4"/>
<evidence type="ECO:0000313" key="2">
    <source>
        <dbReference type="Proteomes" id="UP000234681"/>
    </source>
</evidence>
<evidence type="ECO:0000313" key="1">
    <source>
        <dbReference type="EMBL" id="EDL93816.1"/>
    </source>
</evidence>
<accession>A6JPE4</accession>
<sequence length="32" mass="3728">MTACRFLSCTTECFRGCLIWKRGEDWTVTLLS</sequence>
<proteinExistence type="predicted"/>
<dbReference type="Proteomes" id="UP000234681">
    <property type="component" value="Chromosome 1"/>
</dbReference>
<reference evidence="2" key="1">
    <citation type="submission" date="2005-09" db="EMBL/GenBank/DDBJ databases">
        <authorList>
            <person name="Mural R.J."/>
            <person name="Li P.W."/>
            <person name="Adams M.D."/>
            <person name="Amanatides P.G."/>
            <person name="Baden-Tillson H."/>
            <person name="Barnstead M."/>
            <person name="Chin S.H."/>
            <person name="Dew I."/>
            <person name="Evans C.A."/>
            <person name="Ferriera S."/>
            <person name="Flanigan M."/>
            <person name="Fosler C."/>
            <person name="Glodek A."/>
            <person name="Gu Z."/>
            <person name="Holt R.A."/>
            <person name="Jennings D."/>
            <person name="Kraft C.L."/>
            <person name="Lu F."/>
            <person name="Nguyen T."/>
            <person name="Nusskern D.R."/>
            <person name="Pfannkoch C.M."/>
            <person name="Sitter C."/>
            <person name="Sutton G.G."/>
            <person name="Venter J.C."/>
            <person name="Wang Z."/>
            <person name="Woodage T."/>
            <person name="Zheng X.H."/>
            <person name="Zhong F."/>
        </authorList>
    </citation>
    <scope>NUCLEOTIDE SEQUENCE [LARGE SCALE GENOMIC DNA]</scope>
    <source>
        <strain>BN</strain>
        <strain evidence="2">Sprague-Dawley</strain>
    </source>
</reference>